<evidence type="ECO:0008006" key="2">
    <source>
        <dbReference type="Google" id="ProtNLM"/>
    </source>
</evidence>
<dbReference type="Gene3D" id="3.30.1490.300">
    <property type="match status" value="1"/>
</dbReference>
<feature type="non-terminal residue" evidence="1">
    <location>
        <position position="197"/>
    </location>
</feature>
<gene>
    <name evidence="1" type="ORF">METZ01_LOCUS216880</name>
</gene>
<dbReference type="Gene3D" id="3.30.420.40">
    <property type="match status" value="1"/>
</dbReference>
<protein>
    <recommendedName>
        <fullName evidence="2">SHS2 domain-containing protein</fullName>
    </recommendedName>
</protein>
<sequence>MKQTKIVNAFLDLLSKYSRADEEILGVDMSPGFIRVARLKIKDNKWSVLNLIERPIESDSNLSLIDQSNLYTDTLKDILDKEKIKTKNVAISIPVSNAIIKVIEMPSMTDNEIQSAIEYESLWENIVRISEDLSQYTIFHQVIERHVKTNKMDLLFVASKISDINAYNKIINNAGLEAIIIDVKCFATRNAFDIGVQ</sequence>
<dbReference type="AlphaFoldDB" id="A0A382FLN5"/>
<dbReference type="InterPro" id="IPR005883">
    <property type="entry name" value="PilM"/>
</dbReference>
<proteinExistence type="predicted"/>
<dbReference type="EMBL" id="UINC01050724">
    <property type="protein sequence ID" value="SVB64026.1"/>
    <property type="molecule type" value="Genomic_DNA"/>
</dbReference>
<reference evidence="1" key="1">
    <citation type="submission" date="2018-05" db="EMBL/GenBank/DDBJ databases">
        <authorList>
            <person name="Lanie J.A."/>
            <person name="Ng W.-L."/>
            <person name="Kazmierczak K.M."/>
            <person name="Andrzejewski T.M."/>
            <person name="Davidsen T.M."/>
            <person name="Wayne K.J."/>
            <person name="Tettelin H."/>
            <person name="Glass J.I."/>
            <person name="Rusch D."/>
            <person name="Podicherti R."/>
            <person name="Tsui H.-C.T."/>
            <person name="Winkler M.E."/>
        </authorList>
    </citation>
    <scope>NUCLEOTIDE SEQUENCE</scope>
</reference>
<dbReference type="Pfam" id="PF11104">
    <property type="entry name" value="PilM_2"/>
    <property type="match status" value="1"/>
</dbReference>
<name>A0A382FLN5_9ZZZZ</name>
<evidence type="ECO:0000313" key="1">
    <source>
        <dbReference type="EMBL" id="SVB64026.1"/>
    </source>
</evidence>
<accession>A0A382FLN5</accession>
<organism evidence="1">
    <name type="scientific">marine metagenome</name>
    <dbReference type="NCBI Taxonomy" id="408172"/>
    <lineage>
        <taxon>unclassified sequences</taxon>
        <taxon>metagenomes</taxon>
        <taxon>ecological metagenomes</taxon>
    </lineage>
</organism>